<dbReference type="Proteomes" id="UP001224661">
    <property type="component" value="Unassembled WGS sequence"/>
</dbReference>
<protein>
    <submittedName>
        <fullName evidence="1">Uncharacterized protein</fullName>
    </submittedName>
</protein>
<gene>
    <name evidence="1" type="ORF">QIS99_28815</name>
</gene>
<keyword evidence="2" id="KW-1185">Reference proteome</keyword>
<reference evidence="1 2" key="1">
    <citation type="submission" date="2023-05" db="EMBL/GenBank/DDBJ databases">
        <title>Draft genome sequence of Streptomyces sp. B-S-A8 isolated from a cave soil in Thailand.</title>
        <authorList>
            <person name="Chamroensaksri N."/>
            <person name="Muangham S."/>
        </authorList>
    </citation>
    <scope>NUCLEOTIDE SEQUENCE [LARGE SCALE GENOMIC DNA]</scope>
    <source>
        <strain evidence="1 2">B-S-A8</strain>
    </source>
</reference>
<sequence>MGAIEQARLRERLAPHADEFRPRMTRAGDALLVELLREYGPDDITAVVQLLQQPPPLWLSDTE</sequence>
<comment type="caution">
    <text evidence="1">The sequence shown here is derived from an EMBL/GenBank/DDBJ whole genome shotgun (WGS) entry which is preliminary data.</text>
</comment>
<name>A0ABT6S0F9_9ACTN</name>
<evidence type="ECO:0000313" key="1">
    <source>
        <dbReference type="EMBL" id="MDI3390163.1"/>
    </source>
</evidence>
<dbReference type="EMBL" id="JASCIR010000040">
    <property type="protein sequence ID" value="MDI3390163.1"/>
    <property type="molecule type" value="Genomic_DNA"/>
</dbReference>
<evidence type="ECO:0000313" key="2">
    <source>
        <dbReference type="Proteomes" id="UP001224661"/>
    </source>
</evidence>
<accession>A0ABT6S0F9</accession>
<proteinExistence type="predicted"/>
<dbReference type="RefSeq" id="WP_282516642.1">
    <property type="nucleotide sequence ID" value="NZ_JASCIR010000040.1"/>
</dbReference>
<organism evidence="1 2">
    <name type="scientific">Streptomyces solicavernae</name>
    <dbReference type="NCBI Taxonomy" id="3043614"/>
    <lineage>
        <taxon>Bacteria</taxon>
        <taxon>Bacillati</taxon>
        <taxon>Actinomycetota</taxon>
        <taxon>Actinomycetes</taxon>
        <taxon>Kitasatosporales</taxon>
        <taxon>Streptomycetaceae</taxon>
        <taxon>Streptomyces</taxon>
    </lineage>
</organism>